<evidence type="ECO:0000256" key="5">
    <source>
        <dbReference type="ARBA" id="ARBA00022527"/>
    </source>
</evidence>
<dbReference type="SUPFAM" id="SSF75138">
    <property type="entry name" value="HprK N-terminal domain-like"/>
    <property type="match status" value="1"/>
</dbReference>
<gene>
    <name evidence="14" type="primary">hprK</name>
    <name evidence="18" type="ORF">BE08_45305</name>
</gene>
<evidence type="ECO:0000256" key="14">
    <source>
        <dbReference type="HAMAP-Rule" id="MF_01249"/>
    </source>
</evidence>
<dbReference type="EC" id="2.7.11.-" evidence="14"/>
<feature type="region of interest" description="Disordered" evidence="15">
    <location>
        <begin position="1"/>
        <end position="25"/>
    </location>
</feature>
<evidence type="ECO:0000256" key="7">
    <source>
        <dbReference type="ARBA" id="ARBA00022723"/>
    </source>
</evidence>
<evidence type="ECO:0000259" key="16">
    <source>
        <dbReference type="Pfam" id="PF02603"/>
    </source>
</evidence>
<dbReference type="PANTHER" id="PTHR30305:SF1">
    <property type="entry name" value="HPR KINASE_PHOSPHORYLASE"/>
    <property type="match status" value="1"/>
</dbReference>
<accession>A0A150PMU1</accession>
<evidence type="ECO:0000259" key="17">
    <source>
        <dbReference type="Pfam" id="PF07475"/>
    </source>
</evidence>
<evidence type="ECO:0000256" key="1">
    <source>
        <dbReference type="ARBA" id="ARBA00001120"/>
    </source>
</evidence>
<organism evidence="18 19">
    <name type="scientific">Sorangium cellulosum</name>
    <name type="common">Polyangium cellulosum</name>
    <dbReference type="NCBI Taxonomy" id="56"/>
    <lineage>
        <taxon>Bacteria</taxon>
        <taxon>Pseudomonadati</taxon>
        <taxon>Myxococcota</taxon>
        <taxon>Polyangia</taxon>
        <taxon>Polyangiales</taxon>
        <taxon>Polyangiaceae</taxon>
        <taxon>Sorangium</taxon>
    </lineage>
</organism>
<keyword evidence="10 14" id="KW-0067">ATP-binding</keyword>
<keyword evidence="12 14" id="KW-0511">Multifunctional enzyme</keyword>
<dbReference type="PANTHER" id="PTHR30305">
    <property type="entry name" value="PROTEIN YJDM-RELATED"/>
    <property type="match status" value="1"/>
</dbReference>
<dbReference type="Gene3D" id="3.40.1390.20">
    <property type="entry name" value="HprK N-terminal domain-like"/>
    <property type="match status" value="1"/>
</dbReference>
<dbReference type="Gene3D" id="3.40.50.300">
    <property type="entry name" value="P-loop containing nucleotide triphosphate hydrolases"/>
    <property type="match status" value="1"/>
</dbReference>
<dbReference type="NCBIfam" id="TIGR00679">
    <property type="entry name" value="hpr-ser"/>
    <property type="match status" value="1"/>
</dbReference>
<feature type="domain" description="HPr kinase/phosphorylase C-terminal" evidence="17">
    <location>
        <begin position="170"/>
        <end position="336"/>
    </location>
</feature>
<dbReference type="GO" id="GO:0004712">
    <property type="term" value="F:protein serine/threonine/tyrosine kinase activity"/>
    <property type="evidence" value="ECO:0007669"/>
    <property type="project" value="UniProtKB-UniRule"/>
</dbReference>
<evidence type="ECO:0000256" key="4">
    <source>
        <dbReference type="ARBA" id="ARBA00011643"/>
    </source>
</evidence>
<feature type="domain" description="HPr(Ser) kinase/phosphorylase N-terminal" evidence="16">
    <location>
        <begin position="29"/>
        <end position="166"/>
    </location>
</feature>
<feature type="active site" evidence="14">
    <location>
        <position position="199"/>
    </location>
</feature>
<evidence type="ECO:0000256" key="12">
    <source>
        <dbReference type="ARBA" id="ARBA00023268"/>
    </source>
</evidence>
<keyword evidence="6 14" id="KW-0808">Transferase</keyword>
<comment type="function">
    <text evidence="14">Catalyzes the ATP- as well as the pyrophosphate-dependent phosphorylation of a specific serine residue in HPr, a phosphocarrier protein of the phosphoenolpyruvate-dependent sugar phosphotransferase system (PTS). HprK/P also catalyzes the pyrophosphate-producing, inorganic phosphate-dependent dephosphorylation (phosphorolysis) of seryl-phosphorylated HPr (P-Ser-HPr).</text>
</comment>
<comment type="subunit">
    <text evidence="4 14">Homohexamer.</text>
</comment>
<keyword evidence="11 14" id="KW-0460">Magnesium</keyword>
<comment type="catalytic activity">
    <reaction evidence="1 14">
        <text>[HPr protein]-L-serine + ATP = [HPr protein]-O-phospho-L-serine + ADP + H(+)</text>
        <dbReference type="Rhea" id="RHEA:46600"/>
        <dbReference type="Rhea" id="RHEA-COMP:11602"/>
        <dbReference type="Rhea" id="RHEA-COMP:11603"/>
        <dbReference type="ChEBI" id="CHEBI:15378"/>
        <dbReference type="ChEBI" id="CHEBI:29999"/>
        <dbReference type="ChEBI" id="CHEBI:30616"/>
        <dbReference type="ChEBI" id="CHEBI:83421"/>
        <dbReference type="ChEBI" id="CHEBI:456216"/>
    </reaction>
</comment>
<evidence type="ECO:0000256" key="2">
    <source>
        <dbReference type="ARBA" id="ARBA00001946"/>
    </source>
</evidence>
<dbReference type="InterPro" id="IPR011126">
    <property type="entry name" value="Hpr_kin/Pase_Hpr_N"/>
</dbReference>
<feature type="region of interest" description="Disordered" evidence="15">
    <location>
        <begin position="346"/>
        <end position="426"/>
    </location>
</feature>
<evidence type="ECO:0000256" key="11">
    <source>
        <dbReference type="ARBA" id="ARBA00022842"/>
    </source>
</evidence>
<dbReference type="GO" id="GO:0004674">
    <property type="term" value="F:protein serine/threonine kinase activity"/>
    <property type="evidence" value="ECO:0007669"/>
    <property type="project" value="UniProtKB-KW"/>
</dbReference>
<feature type="region of interest" description="Important for the catalytic mechanism of both phosphorylation and dephosphorylation" evidence="14">
    <location>
        <begin position="241"/>
        <end position="250"/>
    </location>
</feature>
<evidence type="ECO:0000256" key="10">
    <source>
        <dbReference type="ARBA" id="ARBA00022840"/>
    </source>
</evidence>
<dbReference type="EC" id="2.7.4.-" evidence="14"/>
<dbReference type="InterPro" id="IPR003755">
    <property type="entry name" value="HPr(Ser)_kin/Pase"/>
</dbReference>
<comment type="caution">
    <text evidence="18">The sequence shown here is derived from an EMBL/GenBank/DDBJ whole genome shotgun (WGS) entry which is preliminary data.</text>
</comment>
<evidence type="ECO:0000313" key="19">
    <source>
        <dbReference type="Proteomes" id="UP000075420"/>
    </source>
</evidence>
<comment type="miscellaneous">
    <text evidence="14">Both phosphorylation and phosphorolysis are carried out by the same active site and suggest a common mechanism for both reactions.</text>
</comment>
<feature type="active site" evidence="14">
    <location>
        <position position="283"/>
    </location>
</feature>
<evidence type="ECO:0000313" key="18">
    <source>
        <dbReference type="EMBL" id="KYF57051.1"/>
    </source>
</evidence>
<feature type="binding site" evidence="14">
    <location>
        <position position="242"/>
    </location>
    <ligand>
        <name>Mg(2+)</name>
        <dbReference type="ChEBI" id="CHEBI:18420"/>
    </ligand>
</feature>
<evidence type="ECO:0000256" key="3">
    <source>
        <dbReference type="ARBA" id="ARBA00006883"/>
    </source>
</evidence>
<dbReference type="HAMAP" id="MF_01249">
    <property type="entry name" value="HPr_kinase"/>
    <property type="match status" value="1"/>
</dbReference>
<comment type="catalytic activity">
    <reaction evidence="13 14">
        <text>[HPr protein]-O-phospho-L-serine + phosphate + H(+) = [HPr protein]-L-serine + diphosphate</text>
        <dbReference type="Rhea" id="RHEA:46604"/>
        <dbReference type="Rhea" id="RHEA-COMP:11602"/>
        <dbReference type="Rhea" id="RHEA-COMP:11603"/>
        <dbReference type="ChEBI" id="CHEBI:15378"/>
        <dbReference type="ChEBI" id="CHEBI:29999"/>
        <dbReference type="ChEBI" id="CHEBI:33019"/>
        <dbReference type="ChEBI" id="CHEBI:43474"/>
        <dbReference type="ChEBI" id="CHEBI:83421"/>
    </reaction>
</comment>
<dbReference type="InterPro" id="IPR028979">
    <property type="entry name" value="Ser_kin/Pase_Hpr-like_N_sf"/>
</dbReference>
<keyword evidence="8 14" id="KW-0547">Nucleotide-binding</keyword>
<sequence>MSGARGSRQEGEGGAPPAGGGRTDRPALTVRSLMADEGLGIELSLIAGAAGLDRPIMNTRIQKSGLALVGHFHGIVPTRVQILGQTELSFLHKLSREDRLLSLRGFFELGLCCVILTQGDQPFETNSSGIGFFPVPELAQCAEESGTPLLMSAVRSSVTITALHALLDDRLAPRVRLHGVLVDVFGVGLLLVGSSAIGKSECALDLVMRGHRLVADDAVECDYRPPGMVFGAPAELLRYHLEVRGLGILNVKDLFGVTSIRERKRIDVVVKLVEWSKETEYDRLGLDERHHTILGVKIRELVIPVRPGRDMASILEVAARNELLKNAGFHAAREFFGNVEGELLGERSPEESSVPPPARLAEEWTQRSAASPGAPRPPGQGADPKAPPSSAYRQPPERGWPPPERPGSGFVATESSVSLPRPRRRG</sequence>
<feature type="compositionally biased region" description="Gly residues" evidence="15">
    <location>
        <begin position="12"/>
        <end position="21"/>
    </location>
</feature>
<dbReference type="SUPFAM" id="SSF53795">
    <property type="entry name" value="PEP carboxykinase-like"/>
    <property type="match status" value="1"/>
</dbReference>
<comment type="domain">
    <text evidence="14">The Walker A ATP-binding motif also binds Pi and PPi.</text>
</comment>
<evidence type="ECO:0000256" key="9">
    <source>
        <dbReference type="ARBA" id="ARBA00022777"/>
    </source>
</evidence>
<keyword evidence="5 14" id="KW-0723">Serine/threonine-protein kinase</keyword>
<evidence type="ECO:0000256" key="8">
    <source>
        <dbReference type="ARBA" id="ARBA00022741"/>
    </source>
</evidence>
<comment type="cofactor">
    <cofactor evidence="2 14">
        <name>Mg(2+)</name>
        <dbReference type="ChEBI" id="CHEBI:18420"/>
    </cofactor>
</comment>
<keyword evidence="9 14" id="KW-0418">Kinase</keyword>
<keyword evidence="7 14" id="KW-0479">Metal-binding</keyword>
<dbReference type="FunFam" id="3.40.50.300:FF:000174">
    <property type="entry name" value="HPr kinase/phosphorylase"/>
    <property type="match status" value="1"/>
</dbReference>
<feature type="active site" description="Proton acceptor; for phosphorylation activity. Proton donor; for dephosphorylation activity" evidence="14">
    <location>
        <position position="217"/>
    </location>
</feature>
<dbReference type="GO" id="GO:0000287">
    <property type="term" value="F:magnesium ion binding"/>
    <property type="evidence" value="ECO:0007669"/>
    <property type="project" value="UniProtKB-UniRule"/>
</dbReference>
<feature type="binding site" evidence="14">
    <location>
        <position position="200"/>
    </location>
    <ligand>
        <name>Mg(2+)</name>
        <dbReference type="ChEBI" id="CHEBI:18420"/>
    </ligand>
</feature>
<dbReference type="Pfam" id="PF02603">
    <property type="entry name" value="Hpr_kinase_N"/>
    <property type="match status" value="1"/>
</dbReference>
<name>A0A150PMU1_SORCE</name>
<evidence type="ECO:0000256" key="13">
    <source>
        <dbReference type="ARBA" id="ARBA00047657"/>
    </source>
</evidence>
<protein>
    <recommendedName>
        <fullName evidence="14">HPr kinase/phosphorylase</fullName>
        <shortName evidence="14">HPrK/P</shortName>
        <ecNumber evidence="14">2.7.11.-</ecNumber>
        <ecNumber evidence="14">2.7.4.-</ecNumber>
    </recommendedName>
    <alternativeName>
        <fullName evidence="14">HPr(Ser) kinase/phosphorylase</fullName>
    </alternativeName>
</protein>
<feature type="region of interest" description="Important for the catalytic mechanism of dephosphorylation" evidence="14">
    <location>
        <begin position="304"/>
        <end position="309"/>
    </location>
</feature>
<dbReference type="AlphaFoldDB" id="A0A150PMU1"/>
<dbReference type="CDD" id="cd01918">
    <property type="entry name" value="HprK_C"/>
    <property type="match status" value="1"/>
</dbReference>
<comment type="similarity">
    <text evidence="3 14">Belongs to the HPrK/P family.</text>
</comment>
<dbReference type="InterPro" id="IPR011104">
    <property type="entry name" value="Hpr_kin/Pase_C"/>
</dbReference>
<proteinExistence type="inferred from homology"/>
<evidence type="ECO:0000256" key="15">
    <source>
        <dbReference type="SAM" id="MobiDB-lite"/>
    </source>
</evidence>
<comment type="caution">
    <text evidence="14">Lacks conserved residue(s) required for the propagation of feature annotation.</text>
</comment>
<dbReference type="Pfam" id="PF07475">
    <property type="entry name" value="Hpr_kinase_C"/>
    <property type="match status" value="1"/>
</dbReference>
<dbReference type="InterPro" id="IPR027417">
    <property type="entry name" value="P-loop_NTPase"/>
</dbReference>
<dbReference type="GO" id="GO:0005524">
    <property type="term" value="F:ATP binding"/>
    <property type="evidence" value="ECO:0007669"/>
    <property type="project" value="UniProtKB-UniRule"/>
</dbReference>
<dbReference type="GO" id="GO:0006109">
    <property type="term" value="P:regulation of carbohydrate metabolic process"/>
    <property type="evidence" value="ECO:0007669"/>
    <property type="project" value="UniProtKB-UniRule"/>
</dbReference>
<feature type="active site" evidence="14">
    <location>
        <position position="178"/>
    </location>
</feature>
<evidence type="ECO:0000256" key="6">
    <source>
        <dbReference type="ARBA" id="ARBA00022679"/>
    </source>
</evidence>
<dbReference type="EMBL" id="JELY01001057">
    <property type="protein sequence ID" value="KYF57051.1"/>
    <property type="molecule type" value="Genomic_DNA"/>
</dbReference>
<dbReference type="Proteomes" id="UP000075420">
    <property type="component" value="Unassembled WGS sequence"/>
</dbReference>
<dbReference type="GO" id="GO:0000155">
    <property type="term" value="F:phosphorelay sensor kinase activity"/>
    <property type="evidence" value="ECO:0007669"/>
    <property type="project" value="InterPro"/>
</dbReference>
<reference evidence="18 19" key="1">
    <citation type="submission" date="2014-02" db="EMBL/GenBank/DDBJ databases">
        <title>The small core and large imbalanced accessory genome model reveals a collaborative survival strategy of Sorangium cellulosum strains in nature.</title>
        <authorList>
            <person name="Han K."/>
            <person name="Peng R."/>
            <person name="Blom J."/>
            <person name="Li Y.-Z."/>
        </authorList>
    </citation>
    <scope>NUCLEOTIDE SEQUENCE [LARGE SCALE GENOMIC DNA]</scope>
    <source>
        <strain evidence="18 19">So0157-25</strain>
    </source>
</reference>